<dbReference type="Gene3D" id="3.10.129.10">
    <property type="entry name" value="Hotdog Thioesterase"/>
    <property type="match status" value="1"/>
</dbReference>
<organism evidence="2 3">
    <name type="scientific">Paenibacillus gallinarum</name>
    <dbReference type="NCBI Taxonomy" id="2762232"/>
    <lineage>
        <taxon>Bacteria</taxon>
        <taxon>Bacillati</taxon>
        <taxon>Bacillota</taxon>
        <taxon>Bacilli</taxon>
        <taxon>Bacillales</taxon>
        <taxon>Paenibacillaceae</taxon>
        <taxon>Paenibacillus</taxon>
    </lineage>
</organism>
<evidence type="ECO:0000313" key="2">
    <source>
        <dbReference type="EMBL" id="MBD7968507.1"/>
    </source>
</evidence>
<dbReference type="InterPro" id="IPR039569">
    <property type="entry name" value="FAS1-like_DH_region"/>
</dbReference>
<evidence type="ECO:0000259" key="1">
    <source>
        <dbReference type="Pfam" id="PF13452"/>
    </source>
</evidence>
<accession>A0ABR8SYE0</accession>
<reference evidence="2 3" key="1">
    <citation type="submission" date="2020-08" db="EMBL/GenBank/DDBJ databases">
        <title>A Genomic Blueprint of the Chicken Gut Microbiome.</title>
        <authorList>
            <person name="Gilroy R."/>
            <person name="Ravi A."/>
            <person name="Getino M."/>
            <person name="Pursley I."/>
            <person name="Horton D.L."/>
            <person name="Alikhan N.-F."/>
            <person name="Baker D."/>
            <person name="Gharbi K."/>
            <person name="Hall N."/>
            <person name="Watson M."/>
            <person name="Adriaenssens E.M."/>
            <person name="Foster-Nyarko E."/>
            <person name="Jarju S."/>
            <person name="Secka A."/>
            <person name="Antonio M."/>
            <person name="Oren A."/>
            <person name="Chaudhuri R."/>
            <person name="La Ragione R.M."/>
            <person name="Hildebrand F."/>
            <person name="Pallen M.J."/>
        </authorList>
    </citation>
    <scope>NUCLEOTIDE SEQUENCE [LARGE SCALE GENOMIC DNA]</scope>
    <source>
        <strain evidence="2 3">Sa2BVA9</strain>
    </source>
</reference>
<dbReference type="SUPFAM" id="SSF54637">
    <property type="entry name" value="Thioesterase/thiol ester dehydrase-isomerase"/>
    <property type="match status" value="1"/>
</dbReference>
<dbReference type="EMBL" id="JACSQL010000003">
    <property type="protein sequence ID" value="MBD7968507.1"/>
    <property type="molecule type" value="Genomic_DNA"/>
</dbReference>
<dbReference type="Pfam" id="PF13452">
    <property type="entry name" value="FAS1_DH_region"/>
    <property type="match status" value="1"/>
</dbReference>
<evidence type="ECO:0000313" key="3">
    <source>
        <dbReference type="Proteomes" id="UP000608071"/>
    </source>
</evidence>
<dbReference type="InterPro" id="IPR029069">
    <property type="entry name" value="HotDog_dom_sf"/>
</dbReference>
<dbReference type="Proteomes" id="UP000608071">
    <property type="component" value="Unassembled WGS sequence"/>
</dbReference>
<comment type="caution">
    <text evidence="2">The sequence shown here is derived from an EMBL/GenBank/DDBJ whole genome shotgun (WGS) entry which is preliminary data.</text>
</comment>
<dbReference type="RefSeq" id="WP_191799731.1">
    <property type="nucleotide sequence ID" value="NZ_JACSQL010000003.1"/>
</dbReference>
<sequence>MNKLQKRIYVSAKSITQYAKSIEFPMPTSSGELIAPATMPIIFWSEFDIPWLPMNEPLIHGSQQFSYEAPLTAGMTLDCELSLQKVEKKAGRHGNLTLYTHSLVCTSRNKLIVTAETVLISVGDGI</sequence>
<feature type="domain" description="FAS1-like dehydratase" evidence="1">
    <location>
        <begin position="8"/>
        <end position="114"/>
    </location>
</feature>
<gene>
    <name evidence="2" type="ORF">H9647_10555</name>
</gene>
<protein>
    <submittedName>
        <fullName evidence="2">MaoC family dehydratase N-terminal domain-containing protein</fullName>
    </submittedName>
</protein>
<proteinExistence type="predicted"/>
<name>A0ABR8SYE0_9BACL</name>
<keyword evidence="3" id="KW-1185">Reference proteome</keyword>